<dbReference type="PROSITE" id="PS50110">
    <property type="entry name" value="RESPONSE_REGULATORY"/>
    <property type="match status" value="1"/>
</dbReference>
<dbReference type="SUPFAM" id="SSF52172">
    <property type="entry name" value="CheY-like"/>
    <property type="match status" value="1"/>
</dbReference>
<feature type="domain" description="Response regulatory" evidence="3">
    <location>
        <begin position="5"/>
        <end position="120"/>
    </location>
</feature>
<name>A0A3N0BUF5_9SPHI</name>
<dbReference type="SMART" id="SM00448">
    <property type="entry name" value="REC"/>
    <property type="match status" value="1"/>
</dbReference>
<comment type="caution">
    <text evidence="4">The sequence shown here is derived from an EMBL/GenBank/DDBJ whole genome shotgun (WGS) entry which is preliminary data.</text>
</comment>
<dbReference type="PANTHER" id="PTHR44591:SF3">
    <property type="entry name" value="RESPONSE REGULATORY DOMAIN-CONTAINING PROTEIN"/>
    <property type="match status" value="1"/>
</dbReference>
<dbReference type="Proteomes" id="UP000274046">
    <property type="component" value="Unassembled WGS sequence"/>
</dbReference>
<protein>
    <submittedName>
        <fullName evidence="4">Response regulator</fullName>
    </submittedName>
</protein>
<sequence>MIRKRILILDDDYDILDSLTTLFEYENCTIVTLSQLFTIDVIEDIRLLNPDVILLDINFGKHNGMDICLRLKENPDTAQYKIILMSAGKYAHIAFDSKCDFYIQKPFDLDNLIEVVGLHK</sequence>
<evidence type="ECO:0000259" key="3">
    <source>
        <dbReference type="PROSITE" id="PS50110"/>
    </source>
</evidence>
<reference evidence="4 5" key="1">
    <citation type="submission" date="2018-10" db="EMBL/GenBank/DDBJ databases">
        <title>Genome sequencing of Pedobacter jejuensis TNB23.</title>
        <authorList>
            <person name="Cho Y.-J."/>
            <person name="Cho A."/>
            <person name="Kim O.-S."/>
        </authorList>
    </citation>
    <scope>NUCLEOTIDE SEQUENCE [LARGE SCALE GENOMIC DNA]</scope>
    <source>
        <strain evidence="4 5">TNB23</strain>
    </source>
</reference>
<keyword evidence="5" id="KW-1185">Reference proteome</keyword>
<dbReference type="EMBL" id="RBEE01000022">
    <property type="protein sequence ID" value="RNL52784.1"/>
    <property type="molecule type" value="Genomic_DNA"/>
</dbReference>
<organism evidence="4 5">
    <name type="scientific">Pedobacter jejuensis</name>
    <dbReference type="NCBI Taxonomy" id="1268550"/>
    <lineage>
        <taxon>Bacteria</taxon>
        <taxon>Pseudomonadati</taxon>
        <taxon>Bacteroidota</taxon>
        <taxon>Sphingobacteriia</taxon>
        <taxon>Sphingobacteriales</taxon>
        <taxon>Sphingobacteriaceae</taxon>
        <taxon>Pedobacter</taxon>
    </lineage>
</organism>
<dbReference type="Gene3D" id="3.40.50.2300">
    <property type="match status" value="1"/>
</dbReference>
<dbReference type="OrthoDB" id="677887at2"/>
<dbReference type="InterPro" id="IPR001789">
    <property type="entry name" value="Sig_transdc_resp-reg_receiver"/>
</dbReference>
<dbReference type="PANTHER" id="PTHR44591">
    <property type="entry name" value="STRESS RESPONSE REGULATOR PROTEIN 1"/>
    <property type="match status" value="1"/>
</dbReference>
<dbReference type="GO" id="GO:0000160">
    <property type="term" value="P:phosphorelay signal transduction system"/>
    <property type="evidence" value="ECO:0007669"/>
    <property type="project" value="InterPro"/>
</dbReference>
<evidence type="ECO:0000313" key="5">
    <source>
        <dbReference type="Proteomes" id="UP000274046"/>
    </source>
</evidence>
<evidence type="ECO:0000313" key="4">
    <source>
        <dbReference type="EMBL" id="RNL52784.1"/>
    </source>
</evidence>
<dbReference type="InterPro" id="IPR050595">
    <property type="entry name" value="Bact_response_regulator"/>
</dbReference>
<dbReference type="AlphaFoldDB" id="A0A3N0BUF5"/>
<keyword evidence="1 2" id="KW-0597">Phosphoprotein</keyword>
<gene>
    <name evidence="4" type="ORF">D7004_10855</name>
</gene>
<accession>A0A3N0BUF5</accession>
<evidence type="ECO:0000256" key="1">
    <source>
        <dbReference type="ARBA" id="ARBA00022553"/>
    </source>
</evidence>
<dbReference type="Pfam" id="PF00072">
    <property type="entry name" value="Response_reg"/>
    <property type="match status" value="1"/>
</dbReference>
<dbReference type="RefSeq" id="WP_123205885.1">
    <property type="nucleotide sequence ID" value="NZ_RBEE01000022.1"/>
</dbReference>
<evidence type="ECO:0000256" key="2">
    <source>
        <dbReference type="PROSITE-ProRule" id="PRU00169"/>
    </source>
</evidence>
<feature type="modified residue" description="4-aspartylphosphate" evidence="2">
    <location>
        <position position="56"/>
    </location>
</feature>
<proteinExistence type="predicted"/>
<dbReference type="InterPro" id="IPR011006">
    <property type="entry name" value="CheY-like_superfamily"/>
</dbReference>